<name>A0A9X1PTN4_9BACT</name>
<organism evidence="1 2">
    <name type="scientific">Dyadobacter chenwenxiniae</name>
    <dbReference type="NCBI Taxonomy" id="2906456"/>
    <lineage>
        <taxon>Bacteria</taxon>
        <taxon>Pseudomonadati</taxon>
        <taxon>Bacteroidota</taxon>
        <taxon>Cytophagia</taxon>
        <taxon>Cytophagales</taxon>
        <taxon>Spirosomataceae</taxon>
        <taxon>Dyadobacter</taxon>
    </lineage>
</organism>
<proteinExistence type="predicted"/>
<gene>
    <name evidence="1" type="ORF">LXM26_25285</name>
</gene>
<dbReference type="AlphaFoldDB" id="A0A9X1PTN4"/>
<evidence type="ECO:0000313" key="1">
    <source>
        <dbReference type="EMBL" id="MCF0064851.1"/>
    </source>
</evidence>
<dbReference type="Gene3D" id="1.10.1220.170">
    <property type="match status" value="1"/>
</dbReference>
<dbReference type="Proteomes" id="UP001139000">
    <property type="component" value="Unassembled WGS sequence"/>
</dbReference>
<comment type="caution">
    <text evidence="1">The sequence shown here is derived from an EMBL/GenBank/DDBJ whole genome shotgun (WGS) entry which is preliminary data.</text>
</comment>
<evidence type="ECO:0008006" key="3">
    <source>
        <dbReference type="Google" id="ProtNLM"/>
    </source>
</evidence>
<accession>A0A9X1PTN4</accession>
<sequence>MAFHLNWNRAKSSMAAKKKVRESDKKQVSQDTTEYLLSDPVNKSRLLKAVADLKNGKLNIHERELIEE</sequence>
<dbReference type="EMBL" id="JAJTTC010000009">
    <property type="protein sequence ID" value="MCF0064851.1"/>
    <property type="molecule type" value="Genomic_DNA"/>
</dbReference>
<protein>
    <recommendedName>
        <fullName evidence="3">Antitoxin YefM</fullName>
    </recommendedName>
</protein>
<reference evidence="1" key="1">
    <citation type="submission" date="2021-12" db="EMBL/GenBank/DDBJ databases">
        <title>Novel species in genus Dyadobacter.</title>
        <authorList>
            <person name="Ma C."/>
        </authorList>
    </citation>
    <scope>NUCLEOTIDE SEQUENCE</scope>
    <source>
        <strain evidence="1">LJ419</strain>
    </source>
</reference>
<evidence type="ECO:0000313" key="2">
    <source>
        <dbReference type="Proteomes" id="UP001139000"/>
    </source>
</evidence>
<dbReference type="RefSeq" id="WP_234657829.1">
    <property type="nucleotide sequence ID" value="NZ_CP094997.1"/>
</dbReference>
<keyword evidence="2" id="KW-1185">Reference proteome</keyword>